<reference evidence="7 8" key="1">
    <citation type="submission" date="2019-04" db="EMBL/GenBank/DDBJ databases">
        <title>Comparative genomics and transcriptomics to analyze fruiting body development in filamentous ascomycetes.</title>
        <authorList>
            <consortium name="DOE Joint Genome Institute"/>
            <person name="Lutkenhaus R."/>
            <person name="Traeger S."/>
            <person name="Breuer J."/>
            <person name="Kuo A."/>
            <person name="Lipzen A."/>
            <person name="Pangilinan J."/>
            <person name="Dilworth D."/>
            <person name="Sandor L."/>
            <person name="Poggeler S."/>
            <person name="Barry K."/>
            <person name="Grigoriev I.V."/>
            <person name="Nowrousian M."/>
        </authorList>
    </citation>
    <scope>NUCLEOTIDE SEQUENCE [LARGE SCALE GENOMIC DNA]</scope>
    <source>
        <strain evidence="7 8">CBS 389.68</strain>
    </source>
</reference>
<dbReference type="AlphaFoldDB" id="A0A4S2N1Q8"/>
<dbReference type="FunCoup" id="A0A4S2N1Q8">
    <property type="interactions" value="336"/>
</dbReference>
<feature type="compositionally biased region" description="Acidic residues" evidence="6">
    <location>
        <begin position="87"/>
        <end position="131"/>
    </location>
</feature>
<feature type="compositionally biased region" description="Basic and acidic residues" evidence="6">
    <location>
        <begin position="11"/>
        <end position="21"/>
    </location>
</feature>
<feature type="region of interest" description="Disordered" evidence="6">
    <location>
        <begin position="286"/>
        <end position="398"/>
    </location>
</feature>
<evidence type="ECO:0000313" key="7">
    <source>
        <dbReference type="EMBL" id="TGZ83020.1"/>
    </source>
</evidence>
<feature type="compositionally biased region" description="Acidic residues" evidence="6">
    <location>
        <begin position="44"/>
        <end position="55"/>
    </location>
</feature>
<accession>A0A4S2N1Q8</accession>
<dbReference type="GO" id="GO:0005730">
    <property type="term" value="C:nucleolus"/>
    <property type="evidence" value="ECO:0007669"/>
    <property type="project" value="UniProtKB-SubCell"/>
</dbReference>
<dbReference type="InterPro" id="IPR008610">
    <property type="entry name" value="Ebp2"/>
</dbReference>
<keyword evidence="5" id="KW-0539">Nucleus</keyword>
<dbReference type="GO" id="GO:0030687">
    <property type="term" value="C:preribosome, large subunit precursor"/>
    <property type="evidence" value="ECO:0007669"/>
    <property type="project" value="TreeGrafter"/>
</dbReference>
<dbReference type="Proteomes" id="UP000298138">
    <property type="component" value="Unassembled WGS sequence"/>
</dbReference>
<dbReference type="GO" id="GO:0042273">
    <property type="term" value="P:ribosomal large subunit biogenesis"/>
    <property type="evidence" value="ECO:0007669"/>
    <property type="project" value="TreeGrafter"/>
</dbReference>
<feature type="compositionally biased region" description="Basic residues" evidence="6">
    <location>
        <begin position="22"/>
        <end position="38"/>
    </location>
</feature>
<evidence type="ECO:0000256" key="6">
    <source>
        <dbReference type="SAM" id="MobiDB-lite"/>
    </source>
</evidence>
<dbReference type="InParanoid" id="A0A4S2N1Q8"/>
<evidence type="ECO:0000256" key="3">
    <source>
        <dbReference type="ARBA" id="ARBA00022517"/>
    </source>
</evidence>
<keyword evidence="4" id="KW-0175">Coiled coil</keyword>
<gene>
    <name evidence="7" type="ORF">EX30DRAFT_339260</name>
</gene>
<sequence length="398" mass="44808">MAPRSKLKAALRREKGIDPVKQKKLKLAAKKTKLREQKRKGDGEWEDEDSDEAPELVDTSALNGKEEGAAESKPKPKNDEKSSGSESDPEESDEEDEEEEDEEEEDEEEDEEEEEDDVPLSDIESDNDLEVPDVIPHQKLTIDNHAALTSLRKRIALPIAKLPFSAHQSLTSSDPLDIKDIHDDLNRELAFYKQALDAAILGRKILKQEGVKIDRPDDYFAEMMKDDEHMGKVKGKLMEEAERKKRSADAKKQRDLKKFGKQVQVAKLQEREKAKKDTLEKIKVLKRKRAGNDIGDEREDNMFDVALDEQTQDKGKKGDRKRTRESTDASRGKRQKKDSKYGFGGKKKFSKSGDAISAGDIGDSFSHRKNKTGFGGGAGGKKRKAPRPGKSKRQAGKR</sequence>
<dbReference type="OrthoDB" id="443772at2759"/>
<evidence type="ECO:0000256" key="2">
    <source>
        <dbReference type="ARBA" id="ARBA00007336"/>
    </source>
</evidence>
<feature type="region of interest" description="Disordered" evidence="6">
    <location>
        <begin position="1"/>
        <end position="136"/>
    </location>
</feature>
<keyword evidence="8" id="KW-1185">Reference proteome</keyword>
<name>A0A4S2N1Q8_9PEZI</name>
<dbReference type="STRING" id="341454.A0A4S2N1Q8"/>
<dbReference type="Pfam" id="PF05890">
    <property type="entry name" value="Ebp2"/>
    <property type="match status" value="1"/>
</dbReference>
<evidence type="ECO:0000256" key="5">
    <source>
        <dbReference type="ARBA" id="ARBA00023242"/>
    </source>
</evidence>
<dbReference type="EMBL" id="ML220114">
    <property type="protein sequence ID" value="TGZ83020.1"/>
    <property type="molecule type" value="Genomic_DNA"/>
</dbReference>
<keyword evidence="3" id="KW-0690">Ribosome biogenesis</keyword>
<comment type="similarity">
    <text evidence="2">Belongs to the EBP2 family.</text>
</comment>
<evidence type="ECO:0000256" key="1">
    <source>
        <dbReference type="ARBA" id="ARBA00004604"/>
    </source>
</evidence>
<evidence type="ECO:0000256" key="4">
    <source>
        <dbReference type="ARBA" id="ARBA00023054"/>
    </source>
</evidence>
<feature type="compositionally biased region" description="Basic and acidic residues" evidence="6">
    <location>
        <begin position="311"/>
        <end position="331"/>
    </location>
</feature>
<protein>
    <submittedName>
        <fullName evidence="7">Eukaryotic rRNA processing</fullName>
    </submittedName>
</protein>
<proteinExistence type="inferred from homology"/>
<dbReference type="GO" id="GO:0006364">
    <property type="term" value="P:rRNA processing"/>
    <property type="evidence" value="ECO:0007669"/>
    <property type="project" value="TreeGrafter"/>
</dbReference>
<evidence type="ECO:0000313" key="8">
    <source>
        <dbReference type="Proteomes" id="UP000298138"/>
    </source>
</evidence>
<feature type="compositionally biased region" description="Basic residues" evidence="6">
    <location>
        <begin position="380"/>
        <end position="398"/>
    </location>
</feature>
<dbReference type="GO" id="GO:0034399">
    <property type="term" value="C:nuclear periphery"/>
    <property type="evidence" value="ECO:0007669"/>
    <property type="project" value="TreeGrafter"/>
</dbReference>
<organism evidence="7 8">
    <name type="scientific">Ascodesmis nigricans</name>
    <dbReference type="NCBI Taxonomy" id="341454"/>
    <lineage>
        <taxon>Eukaryota</taxon>
        <taxon>Fungi</taxon>
        <taxon>Dikarya</taxon>
        <taxon>Ascomycota</taxon>
        <taxon>Pezizomycotina</taxon>
        <taxon>Pezizomycetes</taxon>
        <taxon>Pezizales</taxon>
        <taxon>Ascodesmidaceae</taxon>
        <taxon>Ascodesmis</taxon>
    </lineage>
</organism>
<comment type="subcellular location">
    <subcellularLocation>
        <location evidence="1">Nucleus</location>
        <location evidence="1">Nucleolus</location>
    </subcellularLocation>
</comment>
<dbReference type="PANTHER" id="PTHR13028">
    <property type="entry name" value="RRNA PROCESSING PROTEIN EBNA1-BINDING PROTEIN-RELATED"/>
    <property type="match status" value="1"/>
</dbReference>
<feature type="compositionally biased region" description="Basic residues" evidence="6">
    <location>
        <begin position="1"/>
        <end position="10"/>
    </location>
</feature>
<feature type="compositionally biased region" description="Basic and acidic residues" evidence="6">
    <location>
        <begin position="64"/>
        <end position="83"/>
    </location>
</feature>
<dbReference type="PANTHER" id="PTHR13028:SF0">
    <property type="entry name" value="RRNA-PROCESSING PROTEIN EBP2-RELATED"/>
    <property type="match status" value="1"/>
</dbReference>